<dbReference type="Proteomes" id="UP000275385">
    <property type="component" value="Unassembled WGS sequence"/>
</dbReference>
<feature type="region of interest" description="Disordered" evidence="1">
    <location>
        <begin position="23"/>
        <end position="81"/>
    </location>
</feature>
<feature type="compositionally biased region" description="Polar residues" evidence="1">
    <location>
        <begin position="70"/>
        <end position="80"/>
    </location>
</feature>
<dbReference type="EMBL" id="QVQW01000003">
    <property type="protein sequence ID" value="RKU48890.1"/>
    <property type="molecule type" value="Genomic_DNA"/>
</dbReference>
<keyword evidence="3" id="KW-1185">Reference proteome</keyword>
<reference evidence="2 3" key="1">
    <citation type="submission" date="2018-08" db="EMBL/GenBank/DDBJ databases">
        <title>Draft genome of the lignicolous fungus Coniochaeta pulveracea.</title>
        <authorList>
            <person name="Borstlap C.J."/>
            <person name="De Witt R.N."/>
            <person name="Botha A."/>
            <person name="Volschenk H."/>
        </authorList>
    </citation>
    <scope>NUCLEOTIDE SEQUENCE [LARGE SCALE GENOMIC DNA]</scope>
    <source>
        <strain evidence="2 3">CAB683</strain>
    </source>
</reference>
<proteinExistence type="predicted"/>
<sequence length="97" mass="11023">MTNLGDGTNLLKVATTRAMARRHDLIAKQAHEKEEAEQDTGYAPETVDNTSQAGHEERPPPRTLTRVVPQHSSDGFTNERLSLPRLHKRWYSMQCLQ</sequence>
<feature type="compositionally biased region" description="Basic and acidic residues" evidence="1">
    <location>
        <begin position="23"/>
        <end position="34"/>
    </location>
</feature>
<evidence type="ECO:0000313" key="2">
    <source>
        <dbReference type="EMBL" id="RKU48890.1"/>
    </source>
</evidence>
<evidence type="ECO:0000313" key="3">
    <source>
        <dbReference type="Proteomes" id="UP000275385"/>
    </source>
</evidence>
<organism evidence="2 3">
    <name type="scientific">Coniochaeta pulveracea</name>
    <dbReference type="NCBI Taxonomy" id="177199"/>
    <lineage>
        <taxon>Eukaryota</taxon>
        <taxon>Fungi</taxon>
        <taxon>Dikarya</taxon>
        <taxon>Ascomycota</taxon>
        <taxon>Pezizomycotina</taxon>
        <taxon>Sordariomycetes</taxon>
        <taxon>Sordariomycetidae</taxon>
        <taxon>Coniochaetales</taxon>
        <taxon>Coniochaetaceae</taxon>
        <taxon>Coniochaeta</taxon>
    </lineage>
</organism>
<evidence type="ECO:0000256" key="1">
    <source>
        <dbReference type="SAM" id="MobiDB-lite"/>
    </source>
</evidence>
<protein>
    <submittedName>
        <fullName evidence="2">Uncharacterized protein</fullName>
    </submittedName>
</protein>
<name>A0A420YLY6_9PEZI</name>
<gene>
    <name evidence="2" type="ORF">DL546_008605</name>
</gene>
<accession>A0A420YLY6</accession>
<dbReference type="AlphaFoldDB" id="A0A420YLY6"/>
<comment type="caution">
    <text evidence="2">The sequence shown here is derived from an EMBL/GenBank/DDBJ whole genome shotgun (WGS) entry which is preliminary data.</text>
</comment>